<keyword evidence="2" id="KW-1185">Reference proteome</keyword>
<dbReference type="SUPFAM" id="SSF64005">
    <property type="entry name" value="Undecaprenyl diphosphate synthase"/>
    <property type="match status" value="1"/>
</dbReference>
<evidence type="ECO:0000313" key="1">
    <source>
        <dbReference type="EMBL" id="BBX72709.1"/>
    </source>
</evidence>
<dbReference type="KEGG" id="mshj:MSHI_06150"/>
<name>A0A7I7MN25_9MYCO</name>
<sequence>MNYSLEDWLDLGKDEICRISGERVVTVVLYLNATRRWFQSQRQDWRLYWSIAGAAHREVSQLCYSYGINTLIQPFIGYDLLSRGQDYFDTTMKYLESLADEDYFSWFVKNQIRVYFYGNWRGAMQERGYVATAARLSEVMEETQGFSTHRLFIGLFADEGMDRIARLSQGVDDGQQLLRLYYGADMGAVDLIIGSGQPAIWDIPMLDINKANLYFLQAPTFCLTDEGLRKILYDHLFERRNDDEIQEILDPRSWENCAILGLGKNTRRGWVAS</sequence>
<dbReference type="InterPro" id="IPR036424">
    <property type="entry name" value="UPP_synth-like_sf"/>
</dbReference>
<accession>A0A7I7MN25</accession>
<reference evidence="1 2" key="1">
    <citation type="journal article" date="2019" name="Emerg. Microbes Infect.">
        <title>Comprehensive subspecies identification of 175 nontuberculous mycobacteria species based on 7547 genomic profiles.</title>
        <authorList>
            <person name="Matsumoto Y."/>
            <person name="Kinjo T."/>
            <person name="Motooka D."/>
            <person name="Nabeya D."/>
            <person name="Jung N."/>
            <person name="Uechi K."/>
            <person name="Horii T."/>
            <person name="Iida T."/>
            <person name="Fujita J."/>
            <person name="Nakamura S."/>
        </authorList>
    </citation>
    <scope>NUCLEOTIDE SEQUENCE [LARGE SCALE GENOMIC DNA]</scope>
    <source>
        <strain evidence="1 2">JCM 14233</strain>
    </source>
</reference>
<dbReference type="RefSeq" id="WP_083049623.1">
    <property type="nucleotide sequence ID" value="NZ_AP022575.1"/>
</dbReference>
<proteinExistence type="predicted"/>
<dbReference type="EMBL" id="AP022575">
    <property type="protein sequence ID" value="BBX72709.1"/>
    <property type="molecule type" value="Genomic_DNA"/>
</dbReference>
<evidence type="ECO:0000313" key="2">
    <source>
        <dbReference type="Proteomes" id="UP000467236"/>
    </source>
</evidence>
<dbReference type="GO" id="GO:0016765">
    <property type="term" value="F:transferase activity, transferring alkyl or aryl (other than methyl) groups"/>
    <property type="evidence" value="ECO:0007669"/>
    <property type="project" value="InterPro"/>
</dbReference>
<gene>
    <name evidence="1" type="ORF">MSHI_06150</name>
</gene>
<organism evidence="1 2">
    <name type="scientific">Mycobacterium shinjukuense</name>
    <dbReference type="NCBI Taxonomy" id="398694"/>
    <lineage>
        <taxon>Bacteria</taxon>
        <taxon>Bacillati</taxon>
        <taxon>Actinomycetota</taxon>
        <taxon>Actinomycetes</taxon>
        <taxon>Mycobacteriales</taxon>
        <taxon>Mycobacteriaceae</taxon>
        <taxon>Mycobacterium</taxon>
    </lineage>
</organism>
<protein>
    <submittedName>
        <fullName evidence="1">Diterpene synthase</fullName>
    </submittedName>
</protein>
<dbReference type="AlphaFoldDB" id="A0A7I7MN25"/>
<dbReference type="Proteomes" id="UP000467236">
    <property type="component" value="Chromosome"/>
</dbReference>
<dbReference type="Gene3D" id="3.40.1180.10">
    <property type="entry name" value="Decaprenyl diphosphate synthase-like"/>
    <property type="match status" value="1"/>
</dbReference>
<dbReference type="OrthoDB" id="147592at2"/>